<gene>
    <name evidence="2" type="ORF">TSOC_007847</name>
</gene>
<evidence type="ECO:0000256" key="1">
    <source>
        <dbReference type="SAM" id="MobiDB-lite"/>
    </source>
</evidence>
<dbReference type="EMBL" id="PGGS01000275">
    <property type="protein sequence ID" value="PNH05860.1"/>
    <property type="molecule type" value="Genomic_DNA"/>
</dbReference>
<dbReference type="Proteomes" id="UP000236333">
    <property type="component" value="Unassembled WGS sequence"/>
</dbReference>
<evidence type="ECO:0000313" key="2">
    <source>
        <dbReference type="EMBL" id="PNH05860.1"/>
    </source>
</evidence>
<sequence length="179" mass="18183">MQLLESPRLFAGFPGRFVGSGLGVDNSLNNDGWLDIAGAGQGLGSARAAGTDGGCTTASADLLNTLGRAEEVMPEVTEDAGPDAEDGPQTATALCRKGSKPSSAKQRGPAQRGGRRAAPKRNVRGSRAGAGSGPPPLIYKGTIGGTANLQALSMPFAMSLQLLNHQLAAAEEAWPEADS</sequence>
<accession>A0A2J8A017</accession>
<protein>
    <submittedName>
        <fullName evidence="2">Uncharacterized protein</fullName>
    </submittedName>
</protein>
<comment type="caution">
    <text evidence="2">The sequence shown here is derived from an EMBL/GenBank/DDBJ whole genome shotgun (WGS) entry which is preliminary data.</text>
</comment>
<reference evidence="2 3" key="1">
    <citation type="journal article" date="2017" name="Mol. Biol. Evol.">
        <title>The 4-celled Tetrabaena socialis nuclear genome reveals the essential components for genetic control of cell number at the origin of multicellularity in the volvocine lineage.</title>
        <authorList>
            <person name="Featherston J."/>
            <person name="Arakaki Y."/>
            <person name="Hanschen E.R."/>
            <person name="Ferris P.J."/>
            <person name="Michod R.E."/>
            <person name="Olson B.J.S.C."/>
            <person name="Nozaki H."/>
            <person name="Durand P.M."/>
        </authorList>
    </citation>
    <scope>NUCLEOTIDE SEQUENCE [LARGE SCALE GENOMIC DNA]</scope>
    <source>
        <strain evidence="2 3">NIES-571</strain>
    </source>
</reference>
<feature type="compositionally biased region" description="Acidic residues" evidence="1">
    <location>
        <begin position="75"/>
        <end position="86"/>
    </location>
</feature>
<evidence type="ECO:0000313" key="3">
    <source>
        <dbReference type="Proteomes" id="UP000236333"/>
    </source>
</evidence>
<proteinExistence type="predicted"/>
<organism evidence="2 3">
    <name type="scientific">Tetrabaena socialis</name>
    <dbReference type="NCBI Taxonomy" id="47790"/>
    <lineage>
        <taxon>Eukaryota</taxon>
        <taxon>Viridiplantae</taxon>
        <taxon>Chlorophyta</taxon>
        <taxon>core chlorophytes</taxon>
        <taxon>Chlorophyceae</taxon>
        <taxon>CS clade</taxon>
        <taxon>Chlamydomonadales</taxon>
        <taxon>Tetrabaenaceae</taxon>
        <taxon>Tetrabaena</taxon>
    </lineage>
</organism>
<keyword evidence="3" id="KW-1185">Reference proteome</keyword>
<dbReference type="AlphaFoldDB" id="A0A2J8A017"/>
<feature type="region of interest" description="Disordered" evidence="1">
    <location>
        <begin position="75"/>
        <end position="137"/>
    </location>
</feature>
<dbReference type="OrthoDB" id="10477907at2759"/>
<feature type="compositionally biased region" description="Basic residues" evidence="1">
    <location>
        <begin position="113"/>
        <end position="124"/>
    </location>
</feature>
<name>A0A2J8A017_9CHLO</name>